<dbReference type="NCBIfam" id="NF009152">
    <property type="entry name" value="PRK12497.2-4"/>
    <property type="match status" value="1"/>
</dbReference>
<dbReference type="RefSeq" id="WP_104752107.1">
    <property type="nucleotide sequence ID" value="NZ_FZMF01000014.1"/>
</dbReference>
<name>A0ABV7ZI76_9HELI</name>
<comment type="similarity">
    <text evidence="1 2">Belongs to the UPF0102 family.</text>
</comment>
<dbReference type="InterPro" id="IPR003509">
    <property type="entry name" value="UPF0102_YraN-like"/>
</dbReference>
<dbReference type="PANTHER" id="PTHR34039:SF1">
    <property type="entry name" value="UPF0102 PROTEIN YRAN"/>
    <property type="match status" value="1"/>
</dbReference>
<evidence type="ECO:0000256" key="2">
    <source>
        <dbReference type="HAMAP-Rule" id="MF_00048"/>
    </source>
</evidence>
<dbReference type="HAMAP" id="MF_00048">
    <property type="entry name" value="UPF0102"/>
    <property type="match status" value="1"/>
</dbReference>
<dbReference type="Proteomes" id="UP001595783">
    <property type="component" value="Unassembled WGS sequence"/>
</dbReference>
<sequence length="114" mass="13207">MSRHKGLQAEELACVYLREQGCTIVMRNFACRFGEIDIIALKEGVLHFVEVKSRQQVPPIYALTPIKLARIVKTIQVYWQTYPKTMPYCIDAVLIKGTLQNYTIEWLENIGFLE</sequence>
<proteinExistence type="inferred from homology"/>
<dbReference type="Pfam" id="PF02021">
    <property type="entry name" value="UPF0102"/>
    <property type="match status" value="1"/>
</dbReference>
<protein>
    <recommendedName>
        <fullName evidence="2">UPF0102 protein ACFOPX_03035</fullName>
    </recommendedName>
</protein>
<evidence type="ECO:0000256" key="1">
    <source>
        <dbReference type="ARBA" id="ARBA00006738"/>
    </source>
</evidence>
<dbReference type="SUPFAM" id="SSF52980">
    <property type="entry name" value="Restriction endonuclease-like"/>
    <property type="match status" value="1"/>
</dbReference>
<gene>
    <name evidence="3" type="ORF">ACFOPX_03035</name>
</gene>
<dbReference type="Gene3D" id="3.40.1350.10">
    <property type="match status" value="1"/>
</dbReference>
<dbReference type="InterPro" id="IPR011335">
    <property type="entry name" value="Restrct_endonuc-II-like"/>
</dbReference>
<comment type="caution">
    <text evidence="3">The sequence shown here is derived from an EMBL/GenBank/DDBJ whole genome shotgun (WGS) entry which is preliminary data.</text>
</comment>
<dbReference type="EMBL" id="JBHRZO010000011">
    <property type="protein sequence ID" value="MFC3847513.1"/>
    <property type="molecule type" value="Genomic_DNA"/>
</dbReference>
<dbReference type="InterPro" id="IPR011856">
    <property type="entry name" value="tRNA_endonuc-like_dom_sf"/>
</dbReference>
<reference evidence="4" key="1">
    <citation type="journal article" date="2019" name="Int. J. Syst. Evol. Microbiol.">
        <title>The Global Catalogue of Microorganisms (GCM) 10K type strain sequencing project: providing services to taxonomists for standard genome sequencing and annotation.</title>
        <authorList>
            <consortium name="The Broad Institute Genomics Platform"/>
            <consortium name="The Broad Institute Genome Sequencing Center for Infectious Disease"/>
            <person name="Wu L."/>
            <person name="Ma J."/>
        </authorList>
    </citation>
    <scope>NUCLEOTIDE SEQUENCE [LARGE SCALE GENOMIC DNA]</scope>
    <source>
        <strain evidence="4">CCUG 53816</strain>
    </source>
</reference>
<accession>A0ABV7ZI76</accession>
<evidence type="ECO:0000313" key="4">
    <source>
        <dbReference type="Proteomes" id="UP001595783"/>
    </source>
</evidence>
<keyword evidence="4" id="KW-1185">Reference proteome</keyword>
<dbReference type="PANTHER" id="PTHR34039">
    <property type="entry name" value="UPF0102 PROTEIN YRAN"/>
    <property type="match status" value="1"/>
</dbReference>
<organism evidence="3 4">
    <name type="scientific">Helicobacter baculiformis</name>
    <dbReference type="NCBI Taxonomy" id="427351"/>
    <lineage>
        <taxon>Bacteria</taxon>
        <taxon>Pseudomonadati</taxon>
        <taxon>Campylobacterota</taxon>
        <taxon>Epsilonproteobacteria</taxon>
        <taxon>Campylobacterales</taxon>
        <taxon>Helicobacteraceae</taxon>
        <taxon>Helicobacter</taxon>
    </lineage>
</organism>
<evidence type="ECO:0000313" key="3">
    <source>
        <dbReference type="EMBL" id="MFC3847513.1"/>
    </source>
</evidence>